<protein>
    <submittedName>
        <fullName evidence="1">Uncharacterized protein</fullName>
    </submittedName>
</protein>
<dbReference type="Proteomes" id="UP000030678">
    <property type="component" value="Unassembled WGS sequence"/>
</dbReference>
<name>V9DQ94_9EURO</name>
<organism evidence="1 2">
    <name type="scientific">Cladophialophora carrionii CBS 160.54</name>
    <dbReference type="NCBI Taxonomy" id="1279043"/>
    <lineage>
        <taxon>Eukaryota</taxon>
        <taxon>Fungi</taxon>
        <taxon>Dikarya</taxon>
        <taxon>Ascomycota</taxon>
        <taxon>Pezizomycotina</taxon>
        <taxon>Eurotiomycetes</taxon>
        <taxon>Chaetothyriomycetidae</taxon>
        <taxon>Chaetothyriales</taxon>
        <taxon>Herpotrichiellaceae</taxon>
        <taxon>Cladophialophora</taxon>
    </lineage>
</organism>
<sequence length="118" mass="13617">MGRARGHLGLRQSWRDRSIKLYKTTHCHDLENRQDQAGLHPNRVKSIPSTLRFATIASGTRSFDLCLLTSLARCESRTRPAERCLRDNSTEAWHKYRCRADTTGFAARNRRCNDIQTT</sequence>
<dbReference type="AlphaFoldDB" id="V9DQ94"/>
<proteinExistence type="predicted"/>
<dbReference type="RefSeq" id="XP_008723124.1">
    <property type="nucleotide sequence ID" value="XM_008724902.1"/>
</dbReference>
<dbReference type="VEuPathDB" id="FungiDB:G647_01503"/>
<reference evidence="1 2" key="1">
    <citation type="submission" date="2013-03" db="EMBL/GenBank/DDBJ databases">
        <title>The Genome Sequence of Cladophialophora carrionii CBS 160.54.</title>
        <authorList>
            <consortium name="The Broad Institute Genomics Platform"/>
            <person name="Cuomo C."/>
            <person name="de Hoog S."/>
            <person name="Gorbushina A."/>
            <person name="Walker B."/>
            <person name="Young S.K."/>
            <person name="Zeng Q."/>
            <person name="Gargeya S."/>
            <person name="Fitzgerald M."/>
            <person name="Haas B."/>
            <person name="Abouelleil A."/>
            <person name="Allen A.W."/>
            <person name="Alvarado L."/>
            <person name="Arachchi H.M."/>
            <person name="Berlin A.M."/>
            <person name="Chapman S.B."/>
            <person name="Gainer-Dewar J."/>
            <person name="Goldberg J."/>
            <person name="Griggs A."/>
            <person name="Gujja S."/>
            <person name="Hansen M."/>
            <person name="Howarth C."/>
            <person name="Imamovic A."/>
            <person name="Ireland A."/>
            <person name="Larimer J."/>
            <person name="McCowan C."/>
            <person name="Murphy C."/>
            <person name="Pearson M."/>
            <person name="Poon T.W."/>
            <person name="Priest M."/>
            <person name="Roberts A."/>
            <person name="Saif S."/>
            <person name="Shea T."/>
            <person name="Sisk P."/>
            <person name="Sykes S."/>
            <person name="Wortman J."/>
            <person name="Nusbaum C."/>
            <person name="Birren B."/>
        </authorList>
    </citation>
    <scope>NUCLEOTIDE SEQUENCE [LARGE SCALE GENOMIC DNA]</scope>
    <source>
        <strain evidence="1 2">CBS 160.54</strain>
    </source>
</reference>
<dbReference type="EMBL" id="KB822697">
    <property type="protein sequence ID" value="ETI29050.1"/>
    <property type="molecule type" value="Genomic_DNA"/>
</dbReference>
<accession>V9DQ94</accession>
<dbReference type="HOGENOM" id="CLU_2072879_0_0_1"/>
<dbReference type="GeneID" id="19979996"/>
<evidence type="ECO:0000313" key="2">
    <source>
        <dbReference type="Proteomes" id="UP000030678"/>
    </source>
</evidence>
<gene>
    <name evidence="1" type="ORF">G647_01503</name>
</gene>
<evidence type="ECO:0000313" key="1">
    <source>
        <dbReference type="EMBL" id="ETI29050.1"/>
    </source>
</evidence>